<evidence type="ECO:0000256" key="12">
    <source>
        <dbReference type="ARBA" id="ARBA00023224"/>
    </source>
</evidence>
<dbReference type="Gene3D" id="3.40.50.2300">
    <property type="match status" value="2"/>
</dbReference>
<evidence type="ECO:0000256" key="10">
    <source>
        <dbReference type="ARBA" id="ARBA00023170"/>
    </source>
</evidence>
<evidence type="ECO:0000256" key="2">
    <source>
        <dbReference type="ARBA" id="ARBA00007242"/>
    </source>
</evidence>
<dbReference type="InterPro" id="IPR050726">
    <property type="entry name" value="mGluR"/>
</dbReference>
<evidence type="ECO:0000313" key="16">
    <source>
        <dbReference type="Ensembl" id="ENSMMNP00015014507.1"/>
    </source>
</evidence>
<dbReference type="Proteomes" id="UP000694561">
    <property type="component" value="Unplaced"/>
</dbReference>
<keyword evidence="6 13" id="KW-1133">Transmembrane helix</keyword>
<accession>A0A8C6BE63</accession>
<comment type="similarity">
    <text evidence="2">Belongs to the G-protein coupled receptor 3 family.</text>
</comment>
<dbReference type="PROSITE" id="PS00981">
    <property type="entry name" value="G_PROTEIN_RECEP_F3_3"/>
    <property type="match status" value="1"/>
</dbReference>
<reference evidence="16" key="2">
    <citation type="submission" date="2025-09" db="UniProtKB">
        <authorList>
            <consortium name="Ensembl"/>
        </authorList>
    </citation>
    <scope>IDENTIFICATION</scope>
</reference>
<evidence type="ECO:0000256" key="6">
    <source>
        <dbReference type="ARBA" id="ARBA00022989"/>
    </source>
</evidence>
<dbReference type="FunFam" id="3.40.50.2300:FF:001113">
    <property type="match status" value="1"/>
</dbReference>
<keyword evidence="7" id="KW-0297">G-protein coupled receptor</keyword>
<evidence type="ECO:0000256" key="8">
    <source>
        <dbReference type="ARBA" id="ARBA00023136"/>
    </source>
</evidence>
<dbReference type="Ensembl" id="ENSMMNT00015015904.1">
    <property type="protein sequence ID" value="ENSMMNP00015014507.1"/>
    <property type="gene ID" value="ENSMMNG00015010691.1"/>
</dbReference>
<dbReference type="InterPro" id="IPR017978">
    <property type="entry name" value="GPCR_3_C"/>
</dbReference>
<evidence type="ECO:0000313" key="17">
    <source>
        <dbReference type="Proteomes" id="UP000694561"/>
    </source>
</evidence>
<keyword evidence="17" id="KW-1185">Reference proteome</keyword>
<dbReference type="InterPro" id="IPR001458">
    <property type="entry name" value="GPCR_3_mGluR2"/>
</dbReference>
<dbReference type="AlphaFoldDB" id="A0A8C6BE63"/>
<dbReference type="PRINTS" id="PR01052">
    <property type="entry name" value="MTABOTROPC2R"/>
</dbReference>
<organism evidence="16 17">
    <name type="scientific">Monodon monoceros</name>
    <name type="common">Narwhal</name>
    <name type="synonym">Ceratodon monodon</name>
    <dbReference type="NCBI Taxonomy" id="40151"/>
    <lineage>
        <taxon>Eukaryota</taxon>
        <taxon>Metazoa</taxon>
        <taxon>Chordata</taxon>
        <taxon>Craniata</taxon>
        <taxon>Vertebrata</taxon>
        <taxon>Euteleostomi</taxon>
        <taxon>Mammalia</taxon>
        <taxon>Eutheria</taxon>
        <taxon>Laurasiatheria</taxon>
        <taxon>Artiodactyla</taxon>
        <taxon>Whippomorpha</taxon>
        <taxon>Cetacea</taxon>
        <taxon>Odontoceti</taxon>
        <taxon>Monodontidae</taxon>
        <taxon>Monodon</taxon>
    </lineage>
</organism>
<dbReference type="InterPro" id="IPR001828">
    <property type="entry name" value="ANF_lig-bd_rcpt"/>
</dbReference>
<evidence type="ECO:0000256" key="7">
    <source>
        <dbReference type="ARBA" id="ARBA00023040"/>
    </source>
</evidence>
<keyword evidence="12" id="KW-0807">Transducer</keyword>
<dbReference type="SUPFAM" id="SSF53822">
    <property type="entry name" value="Periplasmic binding protein-like I"/>
    <property type="match status" value="1"/>
</dbReference>
<dbReference type="PANTHER" id="PTHR24060">
    <property type="entry name" value="METABOTROPIC GLUTAMATE RECEPTOR"/>
    <property type="match status" value="1"/>
</dbReference>
<evidence type="ECO:0000256" key="4">
    <source>
        <dbReference type="ARBA" id="ARBA00022692"/>
    </source>
</evidence>
<dbReference type="PROSITE" id="PS50259">
    <property type="entry name" value="G_PROTEIN_RECEP_F3_4"/>
    <property type="match status" value="1"/>
</dbReference>
<keyword evidence="11" id="KW-0325">Glycoprotein</keyword>
<evidence type="ECO:0000256" key="14">
    <source>
        <dbReference type="SAM" id="SignalP"/>
    </source>
</evidence>
<keyword evidence="5 14" id="KW-0732">Signal</keyword>
<evidence type="ECO:0000256" key="9">
    <source>
        <dbReference type="ARBA" id="ARBA00023157"/>
    </source>
</evidence>
<sequence length="594" mass="65477">MGSLLGFLALLLLWGAVAEGPAKKVLTLEGDLILGGLFPVHQKGGPAEECGPVNEHRGIQRLEAMLFALDRINHDPSLLPGVRLGAHILDSCSKDTHALEQALDFVRASLSHGADGSRHVCPDGSYATHGDAPTAITGVIGGSYSDVSIQVANLLRLFQIPQISYASTSAKLSDKSRYDYFARTVPPDFFQAKAMAEILRFFNWTYVSTVASEGDYGETGIEAFELEARARNICVATSEKVGRAMSRTAFEGVVRALLQKPSARVAVLFTRSEDARELLAATQRLNASFTWVASDGWGALESVVAGSEGAAEGAITIELASYPISDFASYFRSLDPWNNSRNPWFREFWEQRFRCSFRQRDCAAHSLQAVPFEQESKIMFVVNAVYAMAHALHNMHRALCPNTTRLCDAMRPVNGRRLYKDFVLNVKFDAPFRPADTHSEVRFDRFGDGIGRYNIFTYLRAGSGRYRYQKTRKCPENFNEAKFIGFTMYTTCIIWLAFLPIFYVTSSDYRVQTTTMCVSVSLSGSVVLGCLFAPKLHIILFQPQKNVVSHRTPTSRFSSAAARASSSLGQGSGSQFVPTVCNGREVVDSTTSSL</sequence>
<dbReference type="GO" id="GO:0005886">
    <property type="term" value="C:plasma membrane"/>
    <property type="evidence" value="ECO:0007669"/>
    <property type="project" value="UniProtKB-SubCell"/>
</dbReference>
<reference evidence="16" key="1">
    <citation type="submission" date="2025-08" db="UniProtKB">
        <authorList>
            <consortium name="Ensembl"/>
        </authorList>
    </citation>
    <scope>IDENTIFICATION</scope>
</reference>
<dbReference type="CDD" id="cd06375">
    <property type="entry name" value="PBP1_mGluR_groupII"/>
    <property type="match status" value="1"/>
</dbReference>
<evidence type="ECO:0000256" key="3">
    <source>
        <dbReference type="ARBA" id="ARBA00022475"/>
    </source>
</evidence>
<proteinExistence type="inferred from homology"/>
<dbReference type="InterPro" id="IPR028082">
    <property type="entry name" value="Peripla_BP_I"/>
</dbReference>
<feature type="signal peptide" evidence="14">
    <location>
        <begin position="1"/>
        <end position="18"/>
    </location>
</feature>
<feature type="transmembrane region" description="Helical" evidence="13">
    <location>
        <begin position="516"/>
        <end position="534"/>
    </location>
</feature>
<keyword evidence="3" id="KW-1003">Cell membrane</keyword>
<dbReference type="PRINTS" id="PR00248">
    <property type="entry name" value="GPCRMGR"/>
</dbReference>
<evidence type="ECO:0000256" key="5">
    <source>
        <dbReference type="ARBA" id="ARBA00022729"/>
    </source>
</evidence>
<dbReference type="Pfam" id="PF00003">
    <property type="entry name" value="7tm_3"/>
    <property type="match status" value="1"/>
</dbReference>
<feature type="chain" id="PRO_5034762575" evidence="14">
    <location>
        <begin position="19"/>
        <end position="594"/>
    </location>
</feature>
<keyword evidence="8 13" id="KW-0472">Membrane</keyword>
<dbReference type="Pfam" id="PF01094">
    <property type="entry name" value="ANF_receptor"/>
    <property type="match status" value="1"/>
</dbReference>
<dbReference type="GeneTree" id="ENSGT01030000234595"/>
<dbReference type="InterPro" id="IPR017979">
    <property type="entry name" value="GPCR_3_CS"/>
</dbReference>
<dbReference type="GO" id="GO:0007216">
    <property type="term" value="P:G protein-coupled glutamate receptor signaling pathway"/>
    <property type="evidence" value="ECO:0007669"/>
    <property type="project" value="UniProtKB-ARBA"/>
</dbReference>
<dbReference type="PRINTS" id="PR00593">
    <property type="entry name" value="MTABOTROPICR"/>
</dbReference>
<dbReference type="GO" id="GO:0008066">
    <property type="term" value="F:glutamate receptor activity"/>
    <property type="evidence" value="ECO:0007669"/>
    <property type="project" value="UniProtKB-ARBA"/>
</dbReference>
<name>A0A8C6BE63_MONMO</name>
<dbReference type="FunFam" id="3.40.50.2300:FF:000029">
    <property type="entry name" value="Metabotropic glutamate receptor 3"/>
    <property type="match status" value="1"/>
</dbReference>
<keyword evidence="10" id="KW-0675">Receptor</keyword>
<evidence type="ECO:0000259" key="15">
    <source>
        <dbReference type="PROSITE" id="PS50259"/>
    </source>
</evidence>
<evidence type="ECO:0000256" key="13">
    <source>
        <dbReference type="SAM" id="Phobius"/>
    </source>
</evidence>
<protein>
    <submittedName>
        <fullName evidence="16">Glutamate metabotropic receptor 2</fullName>
    </submittedName>
</protein>
<dbReference type="GO" id="GO:0004930">
    <property type="term" value="F:G protein-coupled receptor activity"/>
    <property type="evidence" value="ECO:0007669"/>
    <property type="project" value="UniProtKB-KW"/>
</dbReference>
<keyword evidence="9" id="KW-1015">Disulfide bond</keyword>
<comment type="subcellular location">
    <subcellularLocation>
        <location evidence="1">Cell membrane</location>
        <topology evidence="1">Multi-pass membrane protein</topology>
    </subcellularLocation>
</comment>
<gene>
    <name evidence="16" type="primary">GRM2</name>
</gene>
<dbReference type="InterPro" id="IPR000337">
    <property type="entry name" value="GPCR_3"/>
</dbReference>
<dbReference type="PROSITE" id="PS00979">
    <property type="entry name" value="G_PROTEIN_RECEP_F3_1"/>
    <property type="match status" value="1"/>
</dbReference>
<evidence type="ECO:0000256" key="11">
    <source>
        <dbReference type="ARBA" id="ARBA00023180"/>
    </source>
</evidence>
<dbReference type="FunFam" id="3.40.50.2300:FF:001127">
    <property type="match status" value="1"/>
</dbReference>
<dbReference type="InterPro" id="IPR000162">
    <property type="entry name" value="GPCR_3_mtglu_rcpt"/>
</dbReference>
<feature type="domain" description="G-protein coupled receptors family 3 profile" evidence="15">
    <location>
        <begin position="470"/>
        <end position="555"/>
    </location>
</feature>
<keyword evidence="4 13" id="KW-0812">Transmembrane</keyword>
<evidence type="ECO:0000256" key="1">
    <source>
        <dbReference type="ARBA" id="ARBA00004651"/>
    </source>
</evidence>
<feature type="transmembrane region" description="Helical" evidence="13">
    <location>
        <begin position="483"/>
        <end position="504"/>
    </location>
</feature>